<protein>
    <submittedName>
        <fullName evidence="1">Uncharacterized protein</fullName>
    </submittedName>
</protein>
<reference evidence="1 2" key="1">
    <citation type="submission" date="2015-10" db="EMBL/GenBank/DDBJ databases">
        <title>Metagenome-Assembled Genomes uncover a global brackish microbiome.</title>
        <authorList>
            <person name="Hugerth L.W."/>
            <person name="Larsson J."/>
            <person name="Alneberg J."/>
            <person name="Lindh M.V."/>
            <person name="Legrand C."/>
            <person name="Pinhassi J."/>
            <person name="Andersson A.F."/>
        </authorList>
    </citation>
    <scope>NUCLEOTIDE SEQUENCE [LARGE SCALE GENOMIC DNA]</scope>
    <source>
        <strain evidence="1">BACL3 MAG-120531-bin86</strain>
    </source>
</reference>
<organism evidence="1 2">
    <name type="scientific">OM182 bacterium BACL3 MAG-120531-bin86</name>
    <dbReference type="NCBI Taxonomy" id="1655628"/>
    <lineage>
        <taxon>Bacteria</taxon>
        <taxon>Pseudomonadati</taxon>
        <taxon>Pseudomonadota</taxon>
        <taxon>Gammaproteobacteria</taxon>
        <taxon>OMG group</taxon>
        <taxon>OM182 clade</taxon>
    </lineage>
</organism>
<sequence>RTGYRATLDRLADSGLRRHYGESREAFAARCNALTPGLAPLTRAHLAATLGFSNRADSAEQPDRSITAAPSLSADDWQALEQSVSSDLKANIPLWRRLLGALHPFSWSTIR</sequence>
<comment type="caution">
    <text evidence="1">The sequence shown here is derived from an EMBL/GenBank/DDBJ whole genome shotgun (WGS) entry which is preliminary data.</text>
</comment>
<gene>
    <name evidence="1" type="ORF">ABS26_00420</name>
</gene>
<dbReference type="Proteomes" id="UP000052124">
    <property type="component" value="Unassembled WGS sequence"/>
</dbReference>
<proteinExistence type="predicted"/>
<evidence type="ECO:0000313" key="1">
    <source>
        <dbReference type="EMBL" id="KRP35230.1"/>
    </source>
</evidence>
<dbReference type="EMBL" id="LIDH01000612">
    <property type="protein sequence ID" value="KRP35230.1"/>
    <property type="molecule type" value="Genomic_DNA"/>
</dbReference>
<dbReference type="AlphaFoldDB" id="A0A0R2XPT8"/>
<feature type="non-terminal residue" evidence="1">
    <location>
        <position position="1"/>
    </location>
</feature>
<evidence type="ECO:0000313" key="2">
    <source>
        <dbReference type="Proteomes" id="UP000052124"/>
    </source>
</evidence>
<name>A0A0R2XPT8_9GAMM</name>
<accession>A0A0R2XPT8</accession>